<organism evidence="1 2">
    <name type="scientific">candidate division WWE3 bacterium RIFCSPLOWO2_01_FULL_42_11</name>
    <dbReference type="NCBI Taxonomy" id="1802627"/>
    <lineage>
        <taxon>Bacteria</taxon>
        <taxon>Katanobacteria</taxon>
    </lineage>
</organism>
<accession>A0A1F4VQX0</accession>
<sequence>MIEPFRNFLLGLVFLLLLLLTPLVAVGILSPPSLPSTVLGAVAYEVKIDSLPETYEYTLPQRLTNNNLRPASYRATIVRVEGQNPDQINATLYFEDSNTDTVRLMPGDSATILLKVTSATGAIETYRILYQITAE</sequence>
<comment type="caution">
    <text evidence="1">The sequence shown here is derived from an EMBL/GenBank/DDBJ whole genome shotgun (WGS) entry which is preliminary data.</text>
</comment>
<evidence type="ECO:0000313" key="2">
    <source>
        <dbReference type="Proteomes" id="UP000178964"/>
    </source>
</evidence>
<dbReference type="EMBL" id="MEVK01000016">
    <property type="protein sequence ID" value="OGC59430.1"/>
    <property type="molecule type" value="Genomic_DNA"/>
</dbReference>
<name>A0A1F4VQX0_UNCKA</name>
<dbReference type="Proteomes" id="UP000178964">
    <property type="component" value="Unassembled WGS sequence"/>
</dbReference>
<evidence type="ECO:0000313" key="1">
    <source>
        <dbReference type="EMBL" id="OGC59430.1"/>
    </source>
</evidence>
<dbReference type="AlphaFoldDB" id="A0A1F4VQX0"/>
<gene>
    <name evidence="1" type="ORF">A3A70_01510</name>
</gene>
<protein>
    <submittedName>
        <fullName evidence="1">Uncharacterized protein</fullName>
    </submittedName>
</protein>
<dbReference type="STRING" id="1802627.A3A70_01510"/>
<reference evidence="1 2" key="1">
    <citation type="journal article" date="2016" name="Nat. Commun.">
        <title>Thousands of microbial genomes shed light on interconnected biogeochemical processes in an aquifer system.</title>
        <authorList>
            <person name="Anantharaman K."/>
            <person name="Brown C.T."/>
            <person name="Hug L.A."/>
            <person name="Sharon I."/>
            <person name="Castelle C.J."/>
            <person name="Probst A.J."/>
            <person name="Thomas B.C."/>
            <person name="Singh A."/>
            <person name="Wilkins M.J."/>
            <person name="Karaoz U."/>
            <person name="Brodie E.L."/>
            <person name="Williams K.H."/>
            <person name="Hubbard S.S."/>
            <person name="Banfield J.F."/>
        </authorList>
    </citation>
    <scope>NUCLEOTIDE SEQUENCE [LARGE SCALE GENOMIC DNA]</scope>
</reference>
<proteinExistence type="predicted"/>